<dbReference type="PANTHER" id="PTHR12126">
    <property type="entry name" value="NADH-UBIQUINONE OXIDOREDUCTASE 39 KDA SUBUNIT-RELATED"/>
    <property type="match status" value="1"/>
</dbReference>
<dbReference type="InterPro" id="IPR036291">
    <property type="entry name" value="NAD(P)-bd_dom_sf"/>
</dbReference>
<protein>
    <submittedName>
        <fullName evidence="2">NAD(P)H-binding protein</fullName>
    </submittedName>
</protein>
<comment type="caution">
    <text evidence="2">The sequence shown here is derived from an EMBL/GenBank/DDBJ whole genome shotgun (WGS) entry which is preliminary data.</text>
</comment>
<name>A0ABT6Q332_9PROT</name>
<dbReference type="RefSeq" id="WP_281448603.1">
    <property type="nucleotide sequence ID" value="NZ_JASBAO010000001.1"/>
</dbReference>
<dbReference type="Pfam" id="PF13460">
    <property type="entry name" value="NAD_binding_10"/>
    <property type="match status" value="1"/>
</dbReference>
<feature type="domain" description="NAD(P)-binding" evidence="1">
    <location>
        <begin position="15"/>
        <end position="85"/>
    </location>
</feature>
<dbReference type="InterPro" id="IPR016040">
    <property type="entry name" value="NAD(P)-bd_dom"/>
</dbReference>
<reference evidence="2" key="1">
    <citation type="submission" date="2023-05" db="EMBL/GenBank/DDBJ databases">
        <title>Whole genome sequence of Commensalibacter sp.</title>
        <authorList>
            <person name="Charoenyingcharoen P."/>
            <person name="Yukphan P."/>
        </authorList>
    </citation>
    <scope>NUCLEOTIDE SEQUENCE</scope>
    <source>
        <strain evidence="2">TBRC 16381</strain>
    </source>
</reference>
<dbReference type="PANTHER" id="PTHR12126:SF11">
    <property type="entry name" value="NADH DEHYDROGENASE [UBIQUINONE] 1 ALPHA SUBCOMPLEX SUBUNIT 9, MITOCHONDRIAL"/>
    <property type="match status" value="1"/>
</dbReference>
<proteinExistence type="predicted"/>
<evidence type="ECO:0000313" key="3">
    <source>
        <dbReference type="Proteomes" id="UP001431634"/>
    </source>
</evidence>
<dbReference type="Proteomes" id="UP001431634">
    <property type="component" value="Unassembled WGS sequence"/>
</dbReference>
<keyword evidence="3" id="KW-1185">Reference proteome</keyword>
<sequence length="289" mass="31963">MNFSQSLPTKIHVIGATGRSGKALIQALQTRNCEVISLIRNLEKWQKSNLNGEYRLIDLKHNPLSLADALKDAAYVVSTAHAKHSATILEAGPKEATYIFLGSTRKFTRWPDSHGNGVIAGEKAFLSSNRRGVILHPTMIYGSQGENNVQRLSSLLKHLPFIPLPNGGKALVQPIHQSDITRAILSALSKPWDGPHSLVIAGNTVLSYKEFIKIILKQANIPAKPFIPIPMIFLKAAALLTYLIPFIPTIKTDEIQRLAENKDFDISEMKEQLGFTPIDFKTGIEQTKL</sequence>
<gene>
    <name evidence="2" type="ORF">QJV27_09070</name>
</gene>
<dbReference type="SUPFAM" id="SSF51735">
    <property type="entry name" value="NAD(P)-binding Rossmann-fold domains"/>
    <property type="match status" value="1"/>
</dbReference>
<organism evidence="2 3">
    <name type="scientific">Commensalibacter oyaizuii</name>
    <dbReference type="NCBI Taxonomy" id="3043873"/>
    <lineage>
        <taxon>Bacteria</taxon>
        <taxon>Pseudomonadati</taxon>
        <taxon>Pseudomonadota</taxon>
        <taxon>Alphaproteobacteria</taxon>
        <taxon>Acetobacterales</taxon>
        <taxon>Acetobacteraceae</taxon>
    </lineage>
</organism>
<dbReference type="Gene3D" id="3.40.50.720">
    <property type="entry name" value="NAD(P)-binding Rossmann-like Domain"/>
    <property type="match status" value="2"/>
</dbReference>
<evidence type="ECO:0000259" key="1">
    <source>
        <dbReference type="Pfam" id="PF13460"/>
    </source>
</evidence>
<dbReference type="InterPro" id="IPR051207">
    <property type="entry name" value="ComplexI_NDUFA9_subunit"/>
</dbReference>
<evidence type="ECO:0000313" key="2">
    <source>
        <dbReference type="EMBL" id="MDI2091512.1"/>
    </source>
</evidence>
<dbReference type="EMBL" id="JASBAO010000001">
    <property type="protein sequence ID" value="MDI2091512.1"/>
    <property type="molecule type" value="Genomic_DNA"/>
</dbReference>
<accession>A0ABT6Q332</accession>